<protein>
    <submittedName>
        <fullName evidence="1">Uncharacterized protein</fullName>
    </submittedName>
</protein>
<sequence>MPSFEQKGQAIFPTTVQHVAMALTLISIICRQIQVDAGIGFGESLMGERPADFLVQQSNG</sequence>
<evidence type="ECO:0000313" key="2">
    <source>
        <dbReference type="Proteomes" id="UP000000763"/>
    </source>
</evidence>
<organism evidence="1 2">
    <name type="scientific">Oryza sativa subsp. japonica</name>
    <name type="common">Rice</name>
    <dbReference type="NCBI Taxonomy" id="39947"/>
    <lineage>
        <taxon>Eukaryota</taxon>
        <taxon>Viridiplantae</taxon>
        <taxon>Streptophyta</taxon>
        <taxon>Embryophyta</taxon>
        <taxon>Tracheophyta</taxon>
        <taxon>Spermatophyta</taxon>
        <taxon>Magnoliopsida</taxon>
        <taxon>Liliopsida</taxon>
        <taxon>Poales</taxon>
        <taxon>Poaceae</taxon>
        <taxon>BOP clade</taxon>
        <taxon>Oryzoideae</taxon>
        <taxon>Oryzeae</taxon>
        <taxon>Oryzinae</taxon>
        <taxon>Oryza</taxon>
        <taxon>Oryza sativa</taxon>
    </lineage>
</organism>
<accession>Q69M67</accession>
<reference evidence="2" key="1">
    <citation type="journal article" date="2005" name="Nature">
        <title>The map-based sequence of the rice genome.</title>
        <authorList>
            <consortium name="International rice genome sequencing project (IRGSP)"/>
            <person name="Matsumoto T."/>
            <person name="Wu J."/>
            <person name="Kanamori H."/>
            <person name="Katayose Y."/>
            <person name="Fujisawa M."/>
            <person name="Namiki N."/>
            <person name="Mizuno H."/>
            <person name="Yamamoto K."/>
            <person name="Antonio B.A."/>
            <person name="Baba T."/>
            <person name="Sakata K."/>
            <person name="Nagamura Y."/>
            <person name="Aoki H."/>
            <person name="Arikawa K."/>
            <person name="Arita K."/>
            <person name="Bito T."/>
            <person name="Chiden Y."/>
            <person name="Fujitsuka N."/>
            <person name="Fukunaka R."/>
            <person name="Hamada M."/>
            <person name="Harada C."/>
            <person name="Hayashi A."/>
            <person name="Hijishita S."/>
            <person name="Honda M."/>
            <person name="Hosokawa S."/>
            <person name="Ichikawa Y."/>
            <person name="Idonuma A."/>
            <person name="Iijima M."/>
            <person name="Ikeda M."/>
            <person name="Ikeno M."/>
            <person name="Ito K."/>
            <person name="Ito S."/>
            <person name="Ito T."/>
            <person name="Ito Y."/>
            <person name="Ito Y."/>
            <person name="Iwabuchi A."/>
            <person name="Kamiya K."/>
            <person name="Karasawa W."/>
            <person name="Kurita K."/>
            <person name="Katagiri S."/>
            <person name="Kikuta A."/>
            <person name="Kobayashi H."/>
            <person name="Kobayashi N."/>
            <person name="Machita K."/>
            <person name="Maehara T."/>
            <person name="Masukawa M."/>
            <person name="Mizubayashi T."/>
            <person name="Mukai Y."/>
            <person name="Nagasaki H."/>
            <person name="Nagata Y."/>
            <person name="Naito S."/>
            <person name="Nakashima M."/>
            <person name="Nakama Y."/>
            <person name="Nakamichi Y."/>
            <person name="Nakamura M."/>
            <person name="Meguro A."/>
            <person name="Negishi M."/>
            <person name="Ohta I."/>
            <person name="Ohta T."/>
            <person name="Okamoto M."/>
            <person name="Ono N."/>
            <person name="Saji S."/>
            <person name="Sakaguchi M."/>
            <person name="Sakai K."/>
            <person name="Shibata M."/>
            <person name="Shimokawa T."/>
            <person name="Song J."/>
            <person name="Takazaki Y."/>
            <person name="Terasawa K."/>
            <person name="Tsugane M."/>
            <person name="Tsuji K."/>
            <person name="Ueda S."/>
            <person name="Waki K."/>
            <person name="Yamagata H."/>
            <person name="Yamamoto M."/>
            <person name="Yamamoto S."/>
            <person name="Yamane H."/>
            <person name="Yoshiki S."/>
            <person name="Yoshihara R."/>
            <person name="Yukawa K."/>
            <person name="Zhong H."/>
            <person name="Yano M."/>
            <person name="Yuan Q."/>
            <person name="Ouyang S."/>
            <person name="Liu J."/>
            <person name="Jones K.M."/>
            <person name="Gansberger K."/>
            <person name="Moffat K."/>
            <person name="Hill J."/>
            <person name="Bera J."/>
            <person name="Fadrosh D."/>
            <person name="Jin S."/>
            <person name="Johri S."/>
            <person name="Kim M."/>
            <person name="Overton L."/>
            <person name="Reardon M."/>
            <person name="Tsitrin T."/>
            <person name="Vuong H."/>
            <person name="Weaver B."/>
            <person name="Ciecko A."/>
            <person name="Tallon L."/>
            <person name="Jackson J."/>
            <person name="Pai G."/>
            <person name="Aken S.V."/>
            <person name="Utterback T."/>
            <person name="Reidmuller S."/>
            <person name="Feldblyum T."/>
            <person name="Hsiao J."/>
            <person name="Zismann V."/>
            <person name="Iobst S."/>
            <person name="de Vazeille A.R."/>
            <person name="Buell C.R."/>
            <person name="Ying K."/>
            <person name="Li Y."/>
            <person name="Lu T."/>
            <person name="Huang Y."/>
            <person name="Zhao Q."/>
            <person name="Feng Q."/>
            <person name="Zhang L."/>
            <person name="Zhu J."/>
            <person name="Weng Q."/>
            <person name="Mu J."/>
            <person name="Lu Y."/>
            <person name="Fan D."/>
            <person name="Liu Y."/>
            <person name="Guan J."/>
            <person name="Zhang Y."/>
            <person name="Yu S."/>
            <person name="Liu X."/>
            <person name="Zhang Y."/>
            <person name="Hong G."/>
            <person name="Han B."/>
            <person name="Choisne N."/>
            <person name="Demange N."/>
            <person name="Orjeda G."/>
            <person name="Samain S."/>
            <person name="Cattolico L."/>
            <person name="Pelletier E."/>
            <person name="Couloux A."/>
            <person name="Segurens B."/>
            <person name="Wincker P."/>
            <person name="D'Hont A."/>
            <person name="Scarpelli C."/>
            <person name="Weissenbach J."/>
            <person name="Salanoubat M."/>
            <person name="Quetier F."/>
            <person name="Yu Y."/>
            <person name="Kim H.R."/>
            <person name="Rambo T."/>
            <person name="Currie J."/>
            <person name="Collura K."/>
            <person name="Luo M."/>
            <person name="Yang T."/>
            <person name="Ammiraju J.S.S."/>
            <person name="Engler F."/>
            <person name="Soderlund C."/>
            <person name="Wing R.A."/>
            <person name="Palmer L.E."/>
            <person name="de la Bastide M."/>
            <person name="Spiegel L."/>
            <person name="Nascimento L."/>
            <person name="Zutavern T."/>
            <person name="O'Shaughnessy A."/>
            <person name="Dike S."/>
            <person name="Dedhia N."/>
            <person name="Preston R."/>
            <person name="Balija V."/>
            <person name="McCombie W.R."/>
            <person name="Chow T."/>
            <person name="Chen H."/>
            <person name="Chung M."/>
            <person name="Chen C."/>
            <person name="Shaw J."/>
            <person name="Wu H."/>
            <person name="Hsiao K."/>
            <person name="Chao Y."/>
            <person name="Chu M."/>
            <person name="Cheng C."/>
            <person name="Hour A."/>
            <person name="Lee P."/>
            <person name="Lin S."/>
            <person name="Lin Y."/>
            <person name="Liou J."/>
            <person name="Liu S."/>
            <person name="Hsing Y."/>
            <person name="Raghuvanshi S."/>
            <person name="Mohanty A."/>
            <person name="Bharti A.K."/>
            <person name="Gaur A."/>
            <person name="Gupta V."/>
            <person name="Kumar D."/>
            <person name="Ravi V."/>
            <person name="Vij S."/>
            <person name="Kapur A."/>
            <person name="Khurana P."/>
            <person name="Khurana P."/>
            <person name="Khurana J.P."/>
            <person name="Tyagi A.K."/>
            <person name="Gaikwad K."/>
            <person name="Singh A."/>
            <person name="Dalal V."/>
            <person name="Srivastava S."/>
            <person name="Dixit A."/>
            <person name="Pal A.K."/>
            <person name="Ghazi I.A."/>
            <person name="Yadav M."/>
            <person name="Pandit A."/>
            <person name="Bhargava A."/>
            <person name="Sureshbabu K."/>
            <person name="Batra K."/>
            <person name="Sharma T.R."/>
            <person name="Mohapatra T."/>
            <person name="Singh N.K."/>
            <person name="Messing J."/>
            <person name="Nelson A.B."/>
            <person name="Fuks G."/>
            <person name="Kavchok S."/>
            <person name="Keizer G."/>
            <person name="Linton E."/>
            <person name="Llaca V."/>
            <person name="Song R."/>
            <person name="Tanyolac B."/>
            <person name="Young S."/>
            <person name="Ho-Il K."/>
            <person name="Hahn J.H."/>
            <person name="Sangsakoo G."/>
            <person name="Vanavichit A."/>
            <person name="de Mattos Luiz.A.T."/>
            <person name="Zimmer P.D."/>
            <person name="Malone G."/>
            <person name="Dellagostin O."/>
            <person name="de Oliveira A.C."/>
            <person name="Bevan M."/>
            <person name="Bancroft I."/>
            <person name="Minx P."/>
            <person name="Cordum H."/>
            <person name="Wilson R."/>
            <person name="Cheng Z."/>
            <person name="Jin W."/>
            <person name="Jiang J."/>
            <person name="Leong S.A."/>
            <person name="Iwama H."/>
            <person name="Gojobori T."/>
            <person name="Itoh T."/>
            <person name="Niimura Y."/>
            <person name="Fujii Y."/>
            <person name="Habara T."/>
            <person name="Sakai H."/>
            <person name="Sato Y."/>
            <person name="Wilson G."/>
            <person name="Kumar K."/>
            <person name="McCouch S."/>
            <person name="Juretic N."/>
            <person name="Hoen D."/>
            <person name="Wright S."/>
            <person name="Bruskiewich R."/>
            <person name="Bureau T."/>
            <person name="Miyao A."/>
            <person name="Hirochika H."/>
            <person name="Nishikawa T."/>
            <person name="Kadowaki K."/>
            <person name="Sugiura M."/>
            <person name="Burr B."/>
            <person name="Sasaki T."/>
        </authorList>
    </citation>
    <scope>NUCLEOTIDE SEQUENCE [LARGE SCALE GENOMIC DNA]</scope>
    <source>
        <strain evidence="2">cv. Nipponbare</strain>
    </source>
</reference>
<gene>
    <name evidence="1" type="primary">OSJNBa0035G04.20</name>
</gene>
<dbReference type="EMBL" id="AP005767">
    <property type="protein sequence ID" value="BAD36371.1"/>
    <property type="molecule type" value="Genomic_DNA"/>
</dbReference>
<proteinExistence type="predicted"/>
<reference evidence="2" key="2">
    <citation type="journal article" date="2008" name="Nucleic Acids Res.">
        <title>The rice annotation project database (RAP-DB): 2008 update.</title>
        <authorList>
            <consortium name="The rice annotation project (RAP)"/>
        </authorList>
    </citation>
    <scope>GENOME REANNOTATION</scope>
    <source>
        <strain evidence="2">cv. Nipponbare</strain>
    </source>
</reference>
<dbReference type="AlphaFoldDB" id="Q69M67"/>
<evidence type="ECO:0000313" key="1">
    <source>
        <dbReference type="EMBL" id="BAD36371.1"/>
    </source>
</evidence>
<dbReference type="Proteomes" id="UP000000763">
    <property type="component" value="Chromosome 9"/>
</dbReference>
<name>Q69M67_ORYSJ</name>